<keyword evidence="2" id="KW-0813">Transport</keyword>
<dbReference type="STRING" id="1890683.A0A427YGT7"/>
<feature type="transmembrane region" description="Helical" evidence="10">
    <location>
        <begin position="192"/>
        <end position="213"/>
    </location>
</feature>
<comment type="similarity">
    <text evidence="1">Belongs to the syntaxin family.</text>
</comment>
<dbReference type="InterPro" id="IPR010989">
    <property type="entry name" value="SNARE"/>
</dbReference>
<evidence type="ECO:0000256" key="3">
    <source>
        <dbReference type="ARBA" id="ARBA00022692"/>
    </source>
</evidence>
<evidence type="ECO:0000256" key="4">
    <source>
        <dbReference type="ARBA" id="ARBA00022927"/>
    </source>
</evidence>
<dbReference type="OrthoDB" id="546861at2759"/>
<dbReference type="GO" id="GO:0005794">
    <property type="term" value="C:Golgi apparatus"/>
    <property type="evidence" value="ECO:0007669"/>
    <property type="project" value="UniProtKB-SubCell"/>
</dbReference>
<accession>A0A427YGT7</accession>
<protein>
    <recommendedName>
        <fullName evidence="11">Syntaxin 6/10/61 N-terminal domain-containing protein</fullName>
    </recommendedName>
</protein>
<evidence type="ECO:0000256" key="9">
    <source>
        <dbReference type="SAM" id="Coils"/>
    </source>
</evidence>
<dbReference type="GO" id="GO:0048193">
    <property type="term" value="P:Golgi vesicle transport"/>
    <property type="evidence" value="ECO:0007669"/>
    <property type="project" value="InterPro"/>
</dbReference>
<dbReference type="GO" id="GO:0015031">
    <property type="term" value="P:protein transport"/>
    <property type="evidence" value="ECO:0007669"/>
    <property type="project" value="UniProtKB-KW"/>
</dbReference>
<keyword evidence="4" id="KW-0653">Protein transport</keyword>
<keyword evidence="6" id="KW-0333">Golgi apparatus</keyword>
<dbReference type="SUPFAM" id="SSF47661">
    <property type="entry name" value="t-snare proteins"/>
    <property type="match status" value="1"/>
</dbReference>
<keyword evidence="3 10" id="KW-0812">Transmembrane</keyword>
<dbReference type="Pfam" id="PF09177">
    <property type="entry name" value="STX6_10_61_N"/>
    <property type="match status" value="1"/>
</dbReference>
<evidence type="ECO:0000313" key="13">
    <source>
        <dbReference type="Proteomes" id="UP000279259"/>
    </source>
</evidence>
<dbReference type="InterPro" id="IPR015260">
    <property type="entry name" value="Syntaxin-6/10/61_N"/>
</dbReference>
<evidence type="ECO:0000256" key="6">
    <source>
        <dbReference type="ARBA" id="ARBA00023034"/>
    </source>
</evidence>
<evidence type="ECO:0000256" key="8">
    <source>
        <dbReference type="ARBA" id="ARBA00037801"/>
    </source>
</evidence>
<reference evidence="12 13" key="1">
    <citation type="submission" date="2018-11" db="EMBL/GenBank/DDBJ databases">
        <title>Genome sequence of Saitozyma podzolica DSM 27192.</title>
        <authorList>
            <person name="Aliyu H."/>
            <person name="Gorte O."/>
            <person name="Ochsenreither K."/>
        </authorList>
    </citation>
    <scope>NUCLEOTIDE SEQUENCE [LARGE SCALE GENOMIC DNA]</scope>
    <source>
        <strain evidence="12 13">DSM 27192</strain>
    </source>
</reference>
<evidence type="ECO:0000256" key="10">
    <source>
        <dbReference type="SAM" id="Phobius"/>
    </source>
</evidence>
<dbReference type="Proteomes" id="UP000279259">
    <property type="component" value="Unassembled WGS sequence"/>
</dbReference>
<feature type="coiled-coil region" evidence="9">
    <location>
        <begin position="45"/>
        <end position="72"/>
    </location>
</feature>
<dbReference type="CDD" id="cd21442">
    <property type="entry name" value="SNARE_NTD_STX6-like"/>
    <property type="match status" value="1"/>
</dbReference>
<feature type="transmembrane region" description="Helical" evidence="10">
    <location>
        <begin position="272"/>
        <end position="291"/>
    </location>
</feature>
<name>A0A427YGT7_9TREE</name>
<dbReference type="FunFam" id="1.20.58.90:FF:000004">
    <property type="entry name" value="Syntaxin 10"/>
    <property type="match status" value="1"/>
</dbReference>
<keyword evidence="9" id="KW-0175">Coiled coil</keyword>
<evidence type="ECO:0000256" key="1">
    <source>
        <dbReference type="ARBA" id="ARBA00009063"/>
    </source>
</evidence>
<comment type="caution">
    <text evidence="12">The sequence shown here is derived from an EMBL/GenBank/DDBJ whole genome shotgun (WGS) entry which is preliminary data.</text>
</comment>
<organism evidence="12 13">
    <name type="scientific">Saitozyma podzolica</name>
    <dbReference type="NCBI Taxonomy" id="1890683"/>
    <lineage>
        <taxon>Eukaryota</taxon>
        <taxon>Fungi</taxon>
        <taxon>Dikarya</taxon>
        <taxon>Basidiomycota</taxon>
        <taxon>Agaricomycotina</taxon>
        <taxon>Tremellomycetes</taxon>
        <taxon>Tremellales</taxon>
        <taxon>Trimorphomycetaceae</taxon>
        <taxon>Saitozyma</taxon>
    </lineage>
</organism>
<evidence type="ECO:0000256" key="7">
    <source>
        <dbReference type="ARBA" id="ARBA00023136"/>
    </source>
</evidence>
<dbReference type="EMBL" id="RSCD01000011">
    <property type="protein sequence ID" value="RSH90290.1"/>
    <property type="molecule type" value="Genomic_DNA"/>
</dbReference>
<proteinExistence type="inferred from homology"/>
<dbReference type="Gene3D" id="1.20.58.90">
    <property type="match status" value="1"/>
</dbReference>
<keyword evidence="13" id="KW-1185">Reference proteome</keyword>
<keyword evidence="7 10" id="KW-0472">Membrane</keyword>
<gene>
    <name evidence="12" type="ORF">EHS25_001624</name>
</gene>
<comment type="subcellular location">
    <subcellularLocation>
        <location evidence="8">Golgi apparatus</location>
        <location evidence="8">trans-Golgi network membrane</location>
        <topology evidence="8">Single-pass type IV membrane protein</topology>
    </subcellularLocation>
</comment>
<evidence type="ECO:0000256" key="5">
    <source>
        <dbReference type="ARBA" id="ARBA00022989"/>
    </source>
</evidence>
<evidence type="ECO:0000313" key="12">
    <source>
        <dbReference type="EMBL" id="RSH90290.1"/>
    </source>
</evidence>
<evidence type="ECO:0000256" key="2">
    <source>
        <dbReference type="ARBA" id="ARBA00022448"/>
    </source>
</evidence>
<evidence type="ECO:0000259" key="11">
    <source>
        <dbReference type="Pfam" id="PF09177"/>
    </source>
</evidence>
<feature type="domain" description="Syntaxin 6/10/61 N-terminal" evidence="11">
    <location>
        <begin position="4"/>
        <end position="99"/>
    </location>
</feature>
<keyword evidence="5 10" id="KW-1133">Transmembrane helix</keyword>
<dbReference type="AlphaFoldDB" id="A0A427YGT7"/>
<sequence>MSRDPYIDVKREVEQTLSATHNLLASYERIASTSSSTSSAVSEARDELRGTLALLEADLEDLDESVRVVESTGDRWGIAPDEVSRRRGFVERVKKEVRGLRGKVFGKGGASPKGKERAMERYADDPDAMERGEAEDLEEAKRWEMEEQQMIVKKQDDTLGVISGTLHTLASQAGLIGHEVVDQTGWVARAHFFSFLNLPGFLSFLSFLNFLSLPDSTLPSSARTSSSLGVTGMRTKMLEDLTGRVDDTDSRLRKVQRTMNDFIRRNEETKSGWCICILIFVLIALLIAVIIT</sequence>
<dbReference type="GO" id="GO:0016020">
    <property type="term" value="C:membrane"/>
    <property type="evidence" value="ECO:0007669"/>
    <property type="project" value="InterPro"/>
</dbReference>